<sequence length="581" mass="62065" precursor="true">MRVCCRLAAGSLFAALFATLFASASLAADGPSLLPDDAPIQPVSTDFELADGASWDGQSRLFVPDVKGKKLLVFNLRNPKAKVVERLKGIAISGTSFQLGKLYFADNPGARICVLGQSGPPQTLAQFEKTERPNDLTVDCNGNVFVTVTGKGLVRKVLPDGTTQDIATGLVTPNGIALSPSGQTLYVSSAKSGKLYCIDLTTSAAADQAAKDFAQLPETADGFRGDGMCVDRAGNVYVTAAKAVHVYDPTGTEIQTITPPERPINAIIAGAVTEKLYLSTFGGLYSVPVNAYGVVPNRATDDDSDRATSTRIPKNINAKFNQVYHTDGSRKLLMDLFTPTEGPSVKPAIVVVHGGGWKNGDKNKFRALAVHFAKRGYVVAAIEYRLAREAFFPAGIQDCNAATIYLRQHAKQLGIDPNRIAAVGGSAGGHLVGLMASGSQNPKLRHSQHQQANSHLAAAAVLAGPLQTTSGSVAERSQSAKPPVSNAFLWLNGTLPEKPELYRLADAHQQIDSNMPPTIFLSGSKDTPERNALSRTKMTELGIANQIVVHQDATHGHWNRDDWIEQVVSDIDAFFDKHLNN</sequence>
<gene>
    <name evidence="5" type="primary">nlhH_2</name>
    <name evidence="5" type="ORF">SV7mr_09320</name>
</gene>
<dbReference type="InterPro" id="IPR050300">
    <property type="entry name" value="GDXG_lipolytic_enzyme"/>
</dbReference>
<feature type="signal peptide" evidence="2">
    <location>
        <begin position="1"/>
        <end position="27"/>
    </location>
</feature>
<dbReference type="Pfam" id="PF20434">
    <property type="entry name" value="BD-FAE"/>
    <property type="match status" value="1"/>
</dbReference>
<dbReference type="SUPFAM" id="SSF63829">
    <property type="entry name" value="Calcium-dependent phosphotriesterase"/>
    <property type="match status" value="1"/>
</dbReference>
<evidence type="ECO:0000259" key="3">
    <source>
        <dbReference type="Pfam" id="PF08450"/>
    </source>
</evidence>
<dbReference type="Gene3D" id="3.40.50.1820">
    <property type="entry name" value="alpha/beta hydrolase"/>
    <property type="match status" value="1"/>
</dbReference>
<dbReference type="GO" id="GO:0106435">
    <property type="term" value="F:carboxylesterase activity"/>
    <property type="evidence" value="ECO:0007669"/>
    <property type="project" value="UniProtKB-EC"/>
</dbReference>
<dbReference type="Gene3D" id="2.120.10.30">
    <property type="entry name" value="TolB, C-terminal domain"/>
    <property type="match status" value="1"/>
</dbReference>
<dbReference type="InterPro" id="IPR011042">
    <property type="entry name" value="6-blade_b-propeller_TolB-like"/>
</dbReference>
<keyword evidence="1 5" id="KW-0378">Hydrolase</keyword>
<name>A0A517SQP6_9BACT</name>
<reference evidence="5 6" key="1">
    <citation type="submission" date="2019-02" db="EMBL/GenBank/DDBJ databases">
        <title>Deep-cultivation of Planctomycetes and their phenomic and genomic characterization uncovers novel biology.</title>
        <authorList>
            <person name="Wiegand S."/>
            <person name="Jogler M."/>
            <person name="Boedeker C."/>
            <person name="Pinto D."/>
            <person name="Vollmers J."/>
            <person name="Rivas-Marin E."/>
            <person name="Kohn T."/>
            <person name="Peeters S.H."/>
            <person name="Heuer A."/>
            <person name="Rast P."/>
            <person name="Oberbeckmann S."/>
            <person name="Bunk B."/>
            <person name="Jeske O."/>
            <person name="Meyerdierks A."/>
            <person name="Storesund J.E."/>
            <person name="Kallscheuer N."/>
            <person name="Luecker S."/>
            <person name="Lage O.M."/>
            <person name="Pohl T."/>
            <person name="Merkel B.J."/>
            <person name="Hornburger P."/>
            <person name="Mueller R.-W."/>
            <person name="Bruemmer F."/>
            <person name="Labrenz M."/>
            <person name="Spormann A.M."/>
            <person name="Op den Camp H."/>
            <person name="Overmann J."/>
            <person name="Amann R."/>
            <person name="Jetten M.S.M."/>
            <person name="Mascher T."/>
            <person name="Medema M.H."/>
            <person name="Devos D.P."/>
            <person name="Kaster A.-K."/>
            <person name="Ovreas L."/>
            <person name="Rohde M."/>
            <person name="Galperin M.Y."/>
            <person name="Jogler C."/>
        </authorList>
    </citation>
    <scope>NUCLEOTIDE SEQUENCE [LARGE SCALE GENOMIC DNA]</scope>
    <source>
        <strain evidence="5 6">SV_7m_r</strain>
    </source>
</reference>
<proteinExistence type="predicted"/>
<feature type="domain" description="SMP-30/Gluconolactonase/LRE-like region" evidence="3">
    <location>
        <begin position="49"/>
        <end position="280"/>
    </location>
</feature>
<dbReference type="Pfam" id="PF08450">
    <property type="entry name" value="SGL"/>
    <property type="match status" value="1"/>
</dbReference>
<dbReference type="InterPro" id="IPR013658">
    <property type="entry name" value="SGL"/>
</dbReference>
<evidence type="ECO:0000256" key="1">
    <source>
        <dbReference type="ARBA" id="ARBA00022801"/>
    </source>
</evidence>
<keyword evidence="6" id="KW-1185">Reference proteome</keyword>
<evidence type="ECO:0000259" key="4">
    <source>
        <dbReference type="Pfam" id="PF20434"/>
    </source>
</evidence>
<evidence type="ECO:0000256" key="2">
    <source>
        <dbReference type="SAM" id="SignalP"/>
    </source>
</evidence>
<dbReference type="Proteomes" id="UP000315003">
    <property type="component" value="Chromosome"/>
</dbReference>
<dbReference type="PANTHER" id="PTHR48081">
    <property type="entry name" value="AB HYDROLASE SUPERFAMILY PROTEIN C4A8.06C"/>
    <property type="match status" value="1"/>
</dbReference>
<dbReference type="EMBL" id="CP036272">
    <property type="protein sequence ID" value="QDT58439.1"/>
    <property type="molecule type" value="Genomic_DNA"/>
</dbReference>
<dbReference type="AlphaFoldDB" id="A0A517SQP6"/>
<keyword evidence="2" id="KW-0732">Signal</keyword>
<dbReference type="EC" id="3.1.1.1" evidence="5"/>
<dbReference type="SUPFAM" id="SSF53474">
    <property type="entry name" value="alpha/beta-Hydrolases"/>
    <property type="match status" value="1"/>
</dbReference>
<evidence type="ECO:0000313" key="5">
    <source>
        <dbReference type="EMBL" id="QDT58439.1"/>
    </source>
</evidence>
<dbReference type="InterPro" id="IPR049492">
    <property type="entry name" value="BD-FAE-like_dom"/>
</dbReference>
<feature type="domain" description="BD-FAE-like" evidence="4">
    <location>
        <begin position="334"/>
        <end position="527"/>
    </location>
</feature>
<accession>A0A517SQP6</accession>
<organism evidence="5 6">
    <name type="scientific">Stieleria bergensis</name>
    <dbReference type="NCBI Taxonomy" id="2528025"/>
    <lineage>
        <taxon>Bacteria</taxon>
        <taxon>Pseudomonadati</taxon>
        <taxon>Planctomycetota</taxon>
        <taxon>Planctomycetia</taxon>
        <taxon>Pirellulales</taxon>
        <taxon>Pirellulaceae</taxon>
        <taxon>Stieleria</taxon>
    </lineage>
</organism>
<dbReference type="InterPro" id="IPR029058">
    <property type="entry name" value="AB_hydrolase_fold"/>
</dbReference>
<protein>
    <submittedName>
        <fullName evidence="5">Carboxylesterase NlhH</fullName>
        <ecNumber evidence="5">3.1.1.1</ecNumber>
    </submittedName>
</protein>
<evidence type="ECO:0000313" key="6">
    <source>
        <dbReference type="Proteomes" id="UP000315003"/>
    </source>
</evidence>
<feature type="chain" id="PRO_5021967453" evidence="2">
    <location>
        <begin position="28"/>
        <end position="581"/>
    </location>
</feature>
<dbReference type="RefSeq" id="WP_419188084.1">
    <property type="nucleotide sequence ID" value="NZ_CP036272.1"/>
</dbReference>